<dbReference type="EMBL" id="AP024525">
    <property type="protein sequence ID" value="BCT77931.1"/>
    <property type="molecule type" value="Genomic_DNA"/>
</dbReference>
<evidence type="ECO:0000313" key="3">
    <source>
        <dbReference type="Proteomes" id="UP001319861"/>
    </source>
</evidence>
<organism evidence="2 3">
    <name type="scientific">Sinomonas cyclohexanicum</name>
    <name type="common">Corynebacterium cyclohexanicum</name>
    <dbReference type="NCBI Taxonomy" id="322009"/>
    <lineage>
        <taxon>Bacteria</taxon>
        <taxon>Bacillati</taxon>
        <taxon>Actinomycetota</taxon>
        <taxon>Actinomycetes</taxon>
        <taxon>Micrococcales</taxon>
        <taxon>Micrococcaceae</taxon>
        <taxon>Sinomonas</taxon>
    </lineage>
</organism>
<dbReference type="Proteomes" id="UP001319861">
    <property type="component" value="Chromosome"/>
</dbReference>
<gene>
    <name evidence="2" type="ORF">SCMU_37730</name>
</gene>
<feature type="compositionally biased region" description="Acidic residues" evidence="1">
    <location>
        <begin position="21"/>
        <end position="32"/>
    </location>
</feature>
<sequence length="45" mass="5218">MKRRTVVHEHRLEWIRRQEDEQSPEQDDEAPEDGGGSQETGQKAA</sequence>
<proteinExistence type="predicted"/>
<feature type="region of interest" description="Disordered" evidence="1">
    <location>
        <begin position="14"/>
        <end position="45"/>
    </location>
</feature>
<name>A0ABM7Q042_SINCY</name>
<evidence type="ECO:0000256" key="1">
    <source>
        <dbReference type="SAM" id="MobiDB-lite"/>
    </source>
</evidence>
<evidence type="ECO:0000313" key="2">
    <source>
        <dbReference type="EMBL" id="BCT77931.1"/>
    </source>
</evidence>
<protein>
    <submittedName>
        <fullName evidence="2">Uncharacterized protein</fullName>
    </submittedName>
</protein>
<reference evidence="2 3" key="1">
    <citation type="journal article" date="2021" name="J. Biosci. Bioeng.">
        <title>Identification and characterization of a chc gene cluster responsible for the aromatization pathway of cyclohexanecarboxylate degradation in Sinomonas cyclohexanicum ATCC 51369.</title>
        <authorList>
            <person name="Yamamoto T."/>
            <person name="Hasegawa Y."/>
            <person name="Lau P.C.K."/>
            <person name="Iwaki H."/>
        </authorList>
    </citation>
    <scope>NUCLEOTIDE SEQUENCE [LARGE SCALE GENOMIC DNA]</scope>
    <source>
        <strain evidence="2 3">ATCC 51369</strain>
    </source>
</reference>
<keyword evidence="3" id="KW-1185">Reference proteome</keyword>
<accession>A0ABM7Q042</accession>
<dbReference type="RefSeq" id="WP_229230587.1">
    <property type="nucleotide sequence ID" value="NZ_AP024525.1"/>
</dbReference>